<dbReference type="InterPro" id="IPR027417">
    <property type="entry name" value="P-loop_NTPase"/>
</dbReference>
<feature type="region of interest" description="Disordered" evidence="3">
    <location>
        <begin position="207"/>
        <end position="239"/>
    </location>
</feature>
<dbReference type="InterPro" id="IPR006073">
    <property type="entry name" value="GTP-bd"/>
</dbReference>
<evidence type="ECO:0000256" key="1">
    <source>
        <dbReference type="ARBA" id="ARBA00022741"/>
    </source>
</evidence>
<dbReference type="EMBL" id="VRVR01000039">
    <property type="protein sequence ID" value="KAF0852408.1"/>
    <property type="molecule type" value="Genomic_DNA"/>
</dbReference>
<gene>
    <name evidence="5" type="ORF">ANDGO_02924</name>
</gene>
<dbReference type="InterPro" id="IPR032859">
    <property type="entry name" value="KH_dom-like"/>
</dbReference>
<feature type="domain" description="AAA+ ATPase" evidence="4">
    <location>
        <begin position="11"/>
        <end position="106"/>
    </location>
</feature>
<dbReference type="OrthoDB" id="8954335at2759"/>
<evidence type="ECO:0000259" key="4">
    <source>
        <dbReference type="SMART" id="SM00382"/>
    </source>
</evidence>
<protein>
    <submittedName>
        <fullName evidence="5">Mitochondrial translation GTPase Der (EngA)</fullName>
    </submittedName>
</protein>
<reference evidence="5" key="1">
    <citation type="submission" date="2019-09" db="EMBL/GenBank/DDBJ databases">
        <title>The Mitochondrial Proteome of the Jakobid, Andalucia godoyi, a Protist With the Most Gene-Rich and Bacteria-Like Mitochondrial Genome.</title>
        <authorList>
            <person name="Gray M.W."/>
            <person name="Burger G."/>
            <person name="Derelle R."/>
            <person name="Klimes V."/>
            <person name="Leger M."/>
            <person name="Sarrasin M."/>
            <person name="Vlcek C."/>
            <person name="Roger A.J."/>
            <person name="Elias M."/>
            <person name="Lang B.F."/>
        </authorList>
    </citation>
    <scope>NUCLEOTIDE SEQUENCE</scope>
    <source>
        <strain evidence="5">And28</strain>
    </source>
</reference>
<dbReference type="AlphaFoldDB" id="A0A8K0AHQ5"/>
<dbReference type="InterPro" id="IPR005225">
    <property type="entry name" value="Small_GTP-bd"/>
</dbReference>
<evidence type="ECO:0000313" key="6">
    <source>
        <dbReference type="Proteomes" id="UP000799049"/>
    </source>
</evidence>
<evidence type="ECO:0000313" key="5">
    <source>
        <dbReference type="EMBL" id="KAF0852408.1"/>
    </source>
</evidence>
<evidence type="ECO:0000256" key="3">
    <source>
        <dbReference type="SAM" id="MobiDB-lite"/>
    </source>
</evidence>
<accession>A0A8K0AHQ5</accession>
<name>A0A8K0AHQ5_ANDGO</name>
<dbReference type="Gene3D" id="3.30.300.20">
    <property type="match status" value="1"/>
</dbReference>
<proteinExistence type="predicted"/>
<dbReference type="PANTHER" id="PTHR43834:SF6">
    <property type="entry name" value="GTPASE DER"/>
    <property type="match status" value="1"/>
</dbReference>
<dbReference type="Pfam" id="PF01926">
    <property type="entry name" value="MMR_HSR1"/>
    <property type="match status" value="2"/>
</dbReference>
<comment type="caution">
    <text evidence="5">The sequence shown here is derived from an EMBL/GenBank/DDBJ whole genome shotgun (WGS) entry which is preliminary data.</text>
</comment>
<dbReference type="InterPro" id="IPR003593">
    <property type="entry name" value="AAA+_ATPase"/>
</dbReference>
<evidence type="ECO:0000256" key="2">
    <source>
        <dbReference type="ARBA" id="ARBA00023134"/>
    </source>
</evidence>
<feature type="domain" description="AAA+ ATPase" evidence="4">
    <location>
        <begin position="242"/>
        <end position="398"/>
    </location>
</feature>
<keyword evidence="6" id="KW-1185">Reference proteome</keyword>
<dbReference type="SUPFAM" id="SSF52540">
    <property type="entry name" value="P-loop containing nucleoside triphosphate hydrolases"/>
    <property type="match status" value="2"/>
</dbReference>
<dbReference type="Pfam" id="PF14714">
    <property type="entry name" value="KH_dom-like"/>
    <property type="match status" value="1"/>
</dbReference>
<dbReference type="GO" id="GO:0005525">
    <property type="term" value="F:GTP binding"/>
    <property type="evidence" value="ECO:0007669"/>
    <property type="project" value="UniProtKB-KW"/>
</dbReference>
<dbReference type="SMART" id="SM00382">
    <property type="entry name" value="AAA"/>
    <property type="match status" value="2"/>
</dbReference>
<organism evidence="5 6">
    <name type="scientific">Andalucia godoyi</name>
    <name type="common">Flagellate</name>
    <dbReference type="NCBI Taxonomy" id="505711"/>
    <lineage>
        <taxon>Eukaryota</taxon>
        <taxon>Discoba</taxon>
        <taxon>Jakobida</taxon>
        <taxon>Andalucina</taxon>
        <taxon>Andaluciidae</taxon>
        <taxon>Andalucia</taxon>
    </lineage>
</organism>
<dbReference type="InterPro" id="IPR015946">
    <property type="entry name" value="KH_dom-like_a/b"/>
</dbReference>
<keyword evidence="1" id="KW-0547">Nucleotide-binding</keyword>
<dbReference type="NCBIfam" id="TIGR00231">
    <property type="entry name" value="small_GTP"/>
    <property type="match status" value="2"/>
</dbReference>
<sequence>MTSLLRRLIPKLPRVTVVGRSNVGKSTLFNKLAQNGKFAIVDKTAGTTRDAKETGVSFGHLHFLLTDTPGADQPPNDVSFTTQQSIEDSAVALLVTDGRTGLLEEDREWAKYVQKKLAKKGSNKRGEMLWVVNKCENPQAVKMESSDTLIGGMQHPVPVFVSAEHALGITTDLFPCLREILDPSPGQQLTGDAKHRDIDVPLLDVDVSGPSDVSVQNPPKLSDESVVESLTDKDQSAAEKQSPIRLAIVGRPNSGKSTLLNQFLGEERVLAGPTPGLTRDAIEVPCVFEDPDKSFSTREIIAIDTAGLRRAAKRDGTRPAELADEDAKRAISYANLCVLMIDATEASKMHAPNALREDYTILSRVMEEGRAFVVAINKVDQVDPLVVKSITMYMEHFFGEGLPVVGISAKRGDGCLKLLRRAVRVYDRWNSRIPTAKLNRFVEAHRLETEGLVKYVTQARSRPPTFVAWCRTEPDESWQRWFAAKIRTEFDLFGVPFRVKYRAR</sequence>
<dbReference type="PANTHER" id="PTHR43834">
    <property type="entry name" value="GTPASE DER"/>
    <property type="match status" value="1"/>
</dbReference>
<keyword evidence="2" id="KW-0342">GTP-binding</keyword>
<dbReference type="Proteomes" id="UP000799049">
    <property type="component" value="Unassembled WGS sequence"/>
</dbReference>
<dbReference type="Gene3D" id="3.40.50.300">
    <property type="entry name" value="P-loop containing nucleotide triphosphate hydrolases"/>
    <property type="match status" value="2"/>
</dbReference>